<accession>A0A9P7RUP2</accession>
<proteinExistence type="predicted"/>
<evidence type="ECO:0000313" key="2">
    <source>
        <dbReference type="Proteomes" id="UP001049176"/>
    </source>
</evidence>
<keyword evidence="2" id="KW-1185">Reference proteome</keyword>
<evidence type="ECO:0000313" key="1">
    <source>
        <dbReference type="EMBL" id="KAG7090089.1"/>
    </source>
</evidence>
<gene>
    <name evidence="1" type="ORF">E1B28_011706</name>
</gene>
<dbReference type="AlphaFoldDB" id="A0A9P7RUP2"/>
<dbReference type="InterPro" id="IPR032675">
    <property type="entry name" value="LRR_dom_sf"/>
</dbReference>
<dbReference type="RefSeq" id="XP_043006559.1">
    <property type="nucleotide sequence ID" value="XM_043156764.1"/>
</dbReference>
<name>A0A9P7RUP2_9AGAR</name>
<comment type="caution">
    <text evidence="1">The sequence shown here is derived from an EMBL/GenBank/DDBJ whole genome shotgun (WGS) entry which is preliminary data.</text>
</comment>
<protein>
    <recommendedName>
        <fullName evidence="3">F-box protein</fullName>
    </recommendedName>
</protein>
<dbReference type="OrthoDB" id="3217549at2759"/>
<dbReference type="SUPFAM" id="SSF52047">
    <property type="entry name" value="RNI-like"/>
    <property type="match status" value="1"/>
</dbReference>
<evidence type="ECO:0008006" key="3">
    <source>
        <dbReference type="Google" id="ProtNLM"/>
    </source>
</evidence>
<dbReference type="EMBL" id="CM032187">
    <property type="protein sequence ID" value="KAG7090089.1"/>
    <property type="molecule type" value="Genomic_DNA"/>
</dbReference>
<dbReference type="Gene3D" id="3.80.10.10">
    <property type="entry name" value="Ribonuclease Inhibitor"/>
    <property type="match status" value="1"/>
</dbReference>
<sequence>MVREWLKRSKNCPLTLSLEMIEDLDSEPEEWEATISATNKILRTVVKHLHRWKTVFFSFSNFPIQSDSPLLHLPPSPTAAPVLERVDVCESKSFTTVEDSKKFWQAIASYPSVRHVMWIDDQTVESSKSVLPNLLPPSSPESSWTNLTRLATRFIVDESLMEFLSGCKGLEVLHVTGLEQSDSTSTLLPRPRVCLPSLKKLEFGAGACRGSVSVALGTLLDTLDLPMLETLELEEWACPKAWMELIQRSESRVKRISVAVDGNALLSLSLDDNTDGSEGDVDVQSILVSLAMRHLEELGVSLFCPGATDRDSLFLRGVSLKQGLGALPSPSMRRLRLEIDDFQLEGEVLEGMVRSCVDSELEDTRCAVSVDVVRRRPM</sequence>
<dbReference type="KEGG" id="more:E1B28_011706"/>
<dbReference type="Proteomes" id="UP001049176">
    <property type="component" value="Chromosome 7"/>
</dbReference>
<reference evidence="1" key="1">
    <citation type="journal article" date="2021" name="Genome Biol. Evol.">
        <title>The assembled and annotated genome of the fairy-ring fungus Marasmius oreades.</title>
        <authorList>
            <person name="Hiltunen M."/>
            <person name="Ament-Velasquez S.L."/>
            <person name="Johannesson H."/>
        </authorList>
    </citation>
    <scope>NUCLEOTIDE SEQUENCE</scope>
    <source>
        <strain evidence="1">03SP1</strain>
    </source>
</reference>
<organism evidence="1 2">
    <name type="scientific">Marasmius oreades</name>
    <name type="common">fairy-ring Marasmius</name>
    <dbReference type="NCBI Taxonomy" id="181124"/>
    <lineage>
        <taxon>Eukaryota</taxon>
        <taxon>Fungi</taxon>
        <taxon>Dikarya</taxon>
        <taxon>Basidiomycota</taxon>
        <taxon>Agaricomycotina</taxon>
        <taxon>Agaricomycetes</taxon>
        <taxon>Agaricomycetidae</taxon>
        <taxon>Agaricales</taxon>
        <taxon>Marasmiineae</taxon>
        <taxon>Marasmiaceae</taxon>
        <taxon>Marasmius</taxon>
    </lineage>
</organism>
<dbReference type="GeneID" id="66080781"/>